<feature type="region of interest" description="Disordered" evidence="1">
    <location>
        <begin position="1"/>
        <end position="55"/>
    </location>
</feature>
<dbReference type="Proteomes" id="UP001375240">
    <property type="component" value="Unassembled WGS sequence"/>
</dbReference>
<feature type="region of interest" description="Disordered" evidence="1">
    <location>
        <begin position="287"/>
        <end position="345"/>
    </location>
</feature>
<evidence type="ECO:0000313" key="3">
    <source>
        <dbReference type="EMBL" id="KAK6341115.1"/>
    </source>
</evidence>
<feature type="compositionally biased region" description="Low complexity" evidence="1">
    <location>
        <begin position="737"/>
        <end position="771"/>
    </location>
</feature>
<protein>
    <submittedName>
        <fullName evidence="3">Uncharacterized protein</fullName>
    </submittedName>
</protein>
<feature type="compositionally biased region" description="Basic and acidic residues" evidence="1">
    <location>
        <begin position="309"/>
        <end position="323"/>
    </location>
</feature>
<evidence type="ECO:0000256" key="2">
    <source>
        <dbReference type="SAM" id="Phobius"/>
    </source>
</evidence>
<organism evidence="3 4">
    <name type="scientific">Orbilia brochopaga</name>
    <dbReference type="NCBI Taxonomy" id="3140254"/>
    <lineage>
        <taxon>Eukaryota</taxon>
        <taxon>Fungi</taxon>
        <taxon>Dikarya</taxon>
        <taxon>Ascomycota</taxon>
        <taxon>Pezizomycotina</taxon>
        <taxon>Orbiliomycetes</taxon>
        <taxon>Orbiliales</taxon>
        <taxon>Orbiliaceae</taxon>
        <taxon>Orbilia</taxon>
    </lineage>
</organism>
<feature type="compositionally biased region" description="Low complexity" evidence="1">
    <location>
        <begin position="665"/>
        <end position="686"/>
    </location>
</feature>
<dbReference type="PANTHER" id="PTHR24216">
    <property type="entry name" value="PAXILLIN-RELATED"/>
    <property type="match status" value="1"/>
</dbReference>
<accession>A0AAV9UJP0</accession>
<feature type="compositionally biased region" description="Basic residues" evidence="1">
    <location>
        <begin position="33"/>
        <end position="43"/>
    </location>
</feature>
<keyword evidence="2" id="KW-0812">Transmembrane</keyword>
<dbReference type="EMBL" id="JAVHNQ010000007">
    <property type="protein sequence ID" value="KAK6341115.1"/>
    <property type="molecule type" value="Genomic_DNA"/>
</dbReference>
<feature type="compositionally biased region" description="Low complexity" evidence="1">
    <location>
        <begin position="618"/>
        <end position="637"/>
    </location>
</feature>
<reference evidence="3 4" key="1">
    <citation type="submission" date="2019-10" db="EMBL/GenBank/DDBJ databases">
        <authorList>
            <person name="Palmer J.M."/>
        </authorList>
    </citation>
    <scope>NUCLEOTIDE SEQUENCE [LARGE SCALE GENOMIC DNA]</scope>
    <source>
        <strain evidence="3 4">TWF696</strain>
    </source>
</reference>
<proteinExistence type="predicted"/>
<comment type="caution">
    <text evidence="3">The sequence shown here is derived from an EMBL/GenBank/DDBJ whole genome shotgun (WGS) entry which is preliminary data.</text>
</comment>
<feature type="compositionally biased region" description="Basic and acidic residues" evidence="1">
    <location>
        <begin position="564"/>
        <end position="575"/>
    </location>
</feature>
<keyword evidence="2" id="KW-1133">Transmembrane helix</keyword>
<name>A0AAV9UJP0_9PEZI</name>
<feature type="region of interest" description="Disordered" evidence="1">
    <location>
        <begin position="564"/>
        <end position="792"/>
    </location>
</feature>
<feature type="compositionally biased region" description="Basic and acidic residues" evidence="1">
    <location>
        <begin position="585"/>
        <end position="606"/>
    </location>
</feature>
<gene>
    <name evidence="3" type="ORF">TWF696_008204</name>
</gene>
<dbReference type="AlphaFoldDB" id="A0AAV9UJP0"/>
<feature type="transmembrane region" description="Helical" evidence="2">
    <location>
        <begin position="58"/>
        <end position="77"/>
    </location>
</feature>
<keyword evidence="4" id="KW-1185">Reference proteome</keyword>
<sequence>MAAKKKTPKSPKGAIALVPESKPRPSTPQKSPQKSRTKPKPQPRRPPPAPRRKSGKNLFFSTLLTSCLIYSLYQYIWTCPKDGSDTRLICDIGDHTLDIIEPPLYDAYDNYIEPYYAEYLSPYVGKATPHITLAYNRYVYPSYTYAVTQFEQHGRPQLVKVQKAAQAQYTRSIAPHVKVLEAKGWKLYDAYLADWVATGREAYGAYAPVAQKYAKQGYDFALEQAHPYYIAALPYLKTVWTQGIETAGWVGVEGKGWVARRWGMHVEPQLWRIQERLGLRGFAKNATPVKESEPTPRHHSNPNASSSDIRPDSNIETEDRRPPAEAPNGQDGEEPVAKSSAEQIQAAREKVEGDLAAWATKFEEAATTASNTVTRELNILCEKVMKEQTPISTDLLKTLDDGVAREFFNFEDGVLKLLDSPAEHKYVMVGYEGLVGRTNSDLKRRYAQIAEHTETFLMDTYQNTAKIVDAALADMDQVHDLGMQELGMKWAWMDGITYKDWARYHDLKKDFPALKTKVIRSGQGHKGLREVTDYAKSINDAATEVFNVAKAEIAKLEKQARKRLEDAGVEKEKKATSAGANADAAKNENDGKEVPQSDGKETKDRSSPSSKKPPKPPSNNKPKNSQSQNHNSNQNQKPRSKPKGQTPKLKPHSASQGSNRKPDTQSQKPNNQSQSQNQKPGSPSQKPRQHPQNPPLKSRPSQQNPKPSDPNQKKRNPSPPPQKRSPSQNPKLKKSPSSKPNSPNLKPNHPQQQRPSPNQIPNQNQNQNQTPKKLKPRPAAVPPPQNPLKNHP</sequence>
<keyword evidence="2" id="KW-0472">Membrane</keyword>
<evidence type="ECO:0000313" key="4">
    <source>
        <dbReference type="Proteomes" id="UP001375240"/>
    </source>
</evidence>
<evidence type="ECO:0000256" key="1">
    <source>
        <dbReference type="SAM" id="MobiDB-lite"/>
    </source>
</evidence>